<accession>A0ABQ1F7R2</accession>
<keyword evidence="2" id="KW-1185">Reference proteome</keyword>
<dbReference type="RefSeq" id="WP_065846850.1">
    <property type="nucleotide sequence ID" value="NZ_BMDU01000009.1"/>
</dbReference>
<comment type="caution">
    <text evidence="1">The sequence shown here is derived from an EMBL/GenBank/DDBJ whole genome shotgun (WGS) entry which is preliminary data.</text>
</comment>
<protein>
    <recommendedName>
        <fullName evidence="3">Restriction endonuclease</fullName>
    </recommendedName>
</protein>
<sequence>MKGVFEISGASRYDDLIAERYHFPRIYLRAAQACIGDWIIYRETGSGGGRKAYVAAGHVDRIDADPAAPGLYYARISQFVSHNKVPSELSRLFPPSGMPIHLPTNPKFRPRPEYVARHRARFMGDLH</sequence>
<dbReference type="EMBL" id="BMDU01000009">
    <property type="protein sequence ID" value="GGA01350.1"/>
    <property type="molecule type" value="Genomic_DNA"/>
</dbReference>
<organism evidence="1 2">
    <name type="scientific">Sphingobium fuliginis (strain ATCC 27551)</name>
    <dbReference type="NCBI Taxonomy" id="336203"/>
    <lineage>
        <taxon>Bacteria</taxon>
        <taxon>Pseudomonadati</taxon>
        <taxon>Pseudomonadota</taxon>
        <taxon>Alphaproteobacteria</taxon>
        <taxon>Sphingomonadales</taxon>
        <taxon>Sphingomonadaceae</taxon>
        <taxon>Sphingobium</taxon>
    </lineage>
</organism>
<evidence type="ECO:0008006" key="3">
    <source>
        <dbReference type="Google" id="ProtNLM"/>
    </source>
</evidence>
<reference evidence="2" key="1">
    <citation type="journal article" date="2019" name="Int. J. Syst. Evol. Microbiol.">
        <title>The Global Catalogue of Microorganisms (GCM) 10K type strain sequencing project: providing services to taxonomists for standard genome sequencing and annotation.</title>
        <authorList>
            <consortium name="The Broad Institute Genomics Platform"/>
            <consortium name="The Broad Institute Genome Sequencing Center for Infectious Disease"/>
            <person name="Wu L."/>
            <person name="Ma J."/>
        </authorList>
    </citation>
    <scope>NUCLEOTIDE SEQUENCE [LARGE SCALE GENOMIC DNA]</scope>
    <source>
        <strain evidence="2">CCM 7327</strain>
    </source>
</reference>
<evidence type="ECO:0000313" key="1">
    <source>
        <dbReference type="EMBL" id="GGA01350.1"/>
    </source>
</evidence>
<evidence type="ECO:0000313" key="2">
    <source>
        <dbReference type="Proteomes" id="UP000628109"/>
    </source>
</evidence>
<name>A0ABQ1F7R2_SPHSA</name>
<gene>
    <name evidence="1" type="ORF">GCM10019071_34840</name>
</gene>
<dbReference type="Proteomes" id="UP000628109">
    <property type="component" value="Unassembled WGS sequence"/>
</dbReference>
<proteinExistence type="predicted"/>